<comment type="caution">
    <text evidence="12">The sequence shown here is derived from an EMBL/GenBank/DDBJ whole genome shotgun (WGS) entry which is preliminary data.</text>
</comment>
<keyword evidence="6 8" id="KW-0862">Zinc</keyword>
<gene>
    <name evidence="12" type="primary">guaD</name>
    <name evidence="12" type="ORF">ACFO0D_08295</name>
</gene>
<dbReference type="InterPro" id="IPR014311">
    <property type="entry name" value="Guanine_deaminase"/>
</dbReference>
<dbReference type="Gene3D" id="2.30.40.10">
    <property type="entry name" value="Urease, subunit C, domain 1"/>
    <property type="match status" value="1"/>
</dbReference>
<comment type="similarity">
    <text evidence="2 8">Belongs to the metallo-dependent hydrolases superfamily. ATZ/TRZ family.</text>
</comment>
<dbReference type="InterPro" id="IPR051607">
    <property type="entry name" value="Metallo-dep_hydrolases"/>
</dbReference>
<evidence type="ECO:0000256" key="9">
    <source>
        <dbReference type="SAM" id="MobiDB-lite"/>
    </source>
</evidence>
<dbReference type="Pfam" id="PF22039">
    <property type="entry name" value="HUTI_composite_bact"/>
    <property type="match status" value="1"/>
</dbReference>
<dbReference type="InterPro" id="IPR006680">
    <property type="entry name" value="Amidohydro-rel"/>
</dbReference>
<comment type="function">
    <text evidence="8">Catalyzes the hydrolytic deamination of guanine, producing xanthine and ammonia.</text>
</comment>
<dbReference type="InterPro" id="IPR032466">
    <property type="entry name" value="Metal_Hydrolase"/>
</dbReference>
<dbReference type="SUPFAM" id="SSF51556">
    <property type="entry name" value="Metallo-dependent hydrolases"/>
    <property type="match status" value="1"/>
</dbReference>
<evidence type="ECO:0000313" key="12">
    <source>
        <dbReference type="EMBL" id="MFC4638343.1"/>
    </source>
</evidence>
<organism evidence="12 13">
    <name type="scientific">Deinococcus hohokamensis</name>
    <dbReference type="NCBI Taxonomy" id="309883"/>
    <lineage>
        <taxon>Bacteria</taxon>
        <taxon>Thermotogati</taxon>
        <taxon>Deinococcota</taxon>
        <taxon>Deinococci</taxon>
        <taxon>Deinococcales</taxon>
        <taxon>Deinococcaceae</taxon>
        <taxon>Deinococcus</taxon>
    </lineage>
</organism>
<dbReference type="EMBL" id="JBHSEI010000005">
    <property type="protein sequence ID" value="MFC4638343.1"/>
    <property type="molecule type" value="Genomic_DNA"/>
</dbReference>
<evidence type="ECO:0000256" key="3">
    <source>
        <dbReference type="ARBA" id="ARBA00012781"/>
    </source>
</evidence>
<evidence type="ECO:0000256" key="4">
    <source>
        <dbReference type="ARBA" id="ARBA00022723"/>
    </source>
</evidence>
<dbReference type="EC" id="3.5.4.3" evidence="3 7"/>
<feature type="region of interest" description="Disordered" evidence="9">
    <location>
        <begin position="1"/>
        <end position="22"/>
    </location>
</feature>
<evidence type="ECO:0000256" key="5">
    <source>
        <dbReference type="ARBA" id="ARBA00022801"/>
    </source>
</evidence>
<feature type="domain" description="Aminodeoxyfutalosine deaminase/Imidazolonepropionase-like composite" evidence="11">
    <location>
        <begin position="54"/>
        <end position="74"/>
    </location>
</feature>
<keyword evidence="5 8" id="KW-0378">Hydrolase</keyword>
<dbReference type="InterPro" id="IPR054418">
    <property type="entry name" value="MQNX/HUTI_composite_N"/>
</dbReference>
<dbReference type="Gene3D" id="3.20.20.140">
    <property type="entry name" value="Metal-dependent hydrolases"/>
    <property type="match status" value="1"/>
</dbReference>
<dbReference type="Pfam" id="PF01979">
    <property type="entry name" value="Amidohydro_1"/>
    <property type="match status" value="1"/>
</dbReference>
<keyword evidence="13" id="KW-1185">Reference proteome</keyword>
<dbReference type="GO" id="GO:0008892">
    <property type="term" value="F:guanine deaminase activity"/>
    <property type="evidence" value="ECO:0007669"/>
    <property type="project" value="UniProtKB-EC"/>
</dbReference>
<evidence type="ECO:0000256" key="7">
    <source>
        <dbReference type="NCBIfam" id="TIGR02967"/>
    </source>
</evidence>
<evidence type="ECO:0000256" key="1">
    <source>
        <dbReference type="ARBA" id="ARBA00004984"/>
    </source>
</evidence>
<evidence type="ECO:0000313" key="13">
    <source>
        <dbReference type="Proteomes" id="UP001595952"/>
    </source>
</evidence>
<dbReference type="NCBIfam" id="NF006679">
    <property type="entry name" value="PRK09228.1"/>
    <property type="match status" value="1"/>
</dbReference>
<comment type="cofactor">
    <cofactor evidence="8">
        <name>Zn(2+)</name>
        <dbReference type="ChEBI" id="CHEBI:29105"/>
    </cofactor>
    <text evidence="8">Binds 1 zinc ion per subunit.</text>
</comment>
<dbReference type="RefSeq" id="WP_380061349.1">
    <property type="nucleotide sequence ID" value="NZ_JBHSEI010000005.1"/>
</dbReference>
<comment type="pathway">
    <text evidence="1 8">Purine metabolism; guanine degradation; xanthine from guanine: step 1/1.</text>
</comment>
<dbReference type="InterPro" id="IPR011059">
    <property type="entry name" value="Metal-dep_hydrolase_composite"/>
</dbReference>
<dbReference type="SUPFAM" id="SSF51338">
    <property type="entry name" value="Composite domain of metallo-dependent hydrolases"/>
    <property type="match status" value="1"/>
</dbReference>
<proteinExistence type="inferred from homology"/>
<reference evidence="13" key="1">
    <citation type="journal article" date="2019" name="Int. J. Syst. Evol. Microbiol.">
        <title>The Global Catalogue of Microorganisms (GCM) 10K type strain sequencing project: providing services to taxonomists for standard genome sequencing and annotation.</title>
        <authorList>
            <consortium name="The Broad Institute Genomics Platform"/>
            <consortium name="The Broad Institute Genome Sequencing Center for Infectious Disease"/>
            <person name="Wu L."/>
            <person name="Ma J."/>
        </authorList>
    </citation>
    <scope>NUCLEOTIDE SEQUENCE [LARGE SCALE GENOMIC DNA]</scope>
    <source>
        <strain evidence="13">CCUG 55995</strain>
    </source>
</reference>
<accession>A0ABV9I8U9</accession>
<evidence type="ECO:0000256" key="8">
    <source>
        <dbReference type="RuleBase" id="RU366009"/>
    </source>
</evidence>
<feature type="domain" description="Amidohydrolase-related" evidence="10">
    <location>
        <begin position="88"/>
        <end position="453"/>
    </location>
</feature>
<sequence length="466" mass="49395">MSTETQPEHSLPASGVASPPNRTSPALMLYRAALMHTPSSPFEAPGALHTEADGALLVRDGQIVASGPYHDLRATCPDAPVTDLRGGVLLPGFIDTHVHYPQVRVLGGLGMPLLDWLDHNTLPEEGRLAEAAYARAVAGEFLQGLRTNGTTTALVFGSHFAGAMDEFFAEAQASGLRIVAGQVVSDRLLRPELHTTPAQAYAEGHTLIRRWHGQGRLRYAVTPRFSLSASEGLLESCAALMGDFPGITMTSHINENRREIEVVRGLFPGARDYLDTYERAGLVGARTVLAHSVHPSDRELDVMAGRGCAVAHCPCSNSALGSGVFPLRRHLTAGVQVALGTDVGAGSGFSMLKEGLQASFMQQLLGEEGITLGAEHLLYLATRAGAQALGLEATTGDFTPSKAFDAVYLQPDQGSTLDTVLRHAGSPEQALAALFTLGTQADVARVWVVGDEVYSRQKSSTSLATS</sequence>
<dbReference type="PANTHER" id="PTHR11271">
    <property type="entry name" value="GUANINE DEAMINASE"/>
    <property type="match status" value="1"/>
</dbReference>
<evidence type="ECO:0000256" key="2">
    <source>
        <dbReference type="ARBA" id="ARBA00006745"/>
    </source>
</evidence>
<keyword evidence="4 8" id="KW-0479">Metal-binding</keyword>
<protein>
    <recommendedName>
        <fullName evidence="3 7">Guanine deaminase</fullName>
        <shortName evidence="8">Guanase</shortName>
        <ecNumber evidence="3 7">3.5.4.3</ecNumber>
    </recommendedName>
    <alternativeName>
        <fullName evidence="8">Guanine aminohydrolase</fullName>
    </alternativeName>
</protein>
<comment type="catalytic activity">
    <reaction evidence="8">
        <text>guanine + H2O + H(+) = xanthine + NH4(+)</text>
        <dbReference type="Rhea" id="RHEA:14665"/>
        <dbReference type="ChEBI" id="CHEBI:15377"/>
        <dbReference type="ChEBI" id="CHEBI:15378"/>
        <dbReference type="ChEBI" id="CHEBI:16235"/>
        <dbReference type="ChEBI" id="CHEBI:17712"/>
        <dbReference type="ChEBI" id="CHEBI:28938"/>
        <dbReference type="EC" id="3.5.4.3"/>
    </reaction>
</comment>
<name>A0ABV9I8U9_9DEIO</name>
<dbReference type="PANTHER" id="PTHR11271:SF6">
    <property type="entry name" value="GUANINE DEAMINASE"/>
    <property type="match status" value="1"/>
</dbReference>
<dbReference type="Proteomes" id="UP001595952">
    <property type="component" value="Unassembled WGS sequence"/>
</dbReference>
<dbReference type="NCBIfam" id="TIGR02967">
    <property type="entry name" value="guan_deamin"/>
    <property type="match status" value="1"/>
</dbReference>
<evidence type="ECO:0000259" key="10">
    <source>
        <dbReference type="Pfam" id="PF01979"/>
    </source>
</evidence>
<evidence type="ECO:0000259" key="11">
    <source>
        <dbReference type="Pfam" id="PF22039"/>
    </source>
</evidence>
<evidence type="ECO:0000256" key="6">
    <source>
        <dbReference type="ARBA" id="ARBA00022833"/>
    </source>
</evidence>